<feature type="compositionally biased region" description="Polar residues" evidence="7">
    <location>
        <begin position="9"/>
        <end position="23"/>
    </location>
</feature>
<dbReference type="GO" id="GO:0008270">
    <property type="term" value="F:zinc ion binding"/>
    <property type="evidence" value="ECO:0007669"/>
    <property type="project" value="UniProtKB-KW"/>
</dbReference>
<dbReference type="EMBL" id="VXBN01010504">
    <property type="protein sequence ID" value="NWR06828.1"/>
    <property type="molecule type" value="Genomic_DNA"/>
</dbReference>
<feature type="domain" description="ZNF380 coiled-coil" evidence="8">
    <location>
        <begin position="166"/>
        <end position="247"/>
    </location>
</feature>
<keyword evidence="6" id="KW-0539">Nucleus</keyword>
<dbReference type="Pfam" id="PF23406">
    <property type="entry name" value="ZNF380_CC"/>
    <property type="match status" value="1"/>
</dbReference>
<dbReference type="GO" id="GO:0033314">
    <property type="term" value="P:mitotic DNA replication checkpoint signaling"/>
    <property type="evidence" value="ECO:0007669"/>
    <property type="project" value="TreeGrafter"/>
</dbReference>
<evidence type="ECO:0000259" key="8">
    <source>
        <dbReference type="Pfam" id="PF23406"/>
    </source>
</evidence>
<dbReference type="InterPro" id="IPR040050">
    <property type="entry name" value="ZNF830-like"/>
</dbReference>
<reference evidence="9 10" key="1">
    <citation type="submission" date="2019-09" db="EMBL/GenBank/DDBJ databases">
        <title>Bird 10,000 Genomes (B10K) Project - Family phase.</title>
        <authorList>
            <person name="Zhang G."/>
        </authorList>
    </citation>
    <scope>NUCLEOTIDE SEQUENCE [LARGE SCALE GENOMIC DNA]</scope>
    <source>
        <strain evidence="9">B10K-DU-002-08</strain>
        <tissue evidence="9">Muscle</tissue>
    </source>
</reference>
<proteinExistence type="predicted"/>
<dbReference type="GO" id="GO:0044773">
    <property type="term" value="P:mitotic DNA damage checkpoint signaling"/>
    <property type="evidence" value="ECO:0007669"/>
    <property type="project" value="TreeGrafter"/>
</dbReference>
<dbReference type="GO" id="GO:0005681">
    <property type="term" value="C:spliceosomal complex"/>
    <property type="evidence" value="ECO:0007669"/>
    <property type="project" value="InterPro"/>
</dbReference>
<feature type="region of interest" description="Disordered" evidence="7">
    <location>
        <begin position="68"/>
        <end position="124"/>
    </location>
</feature>
<dbReference type="PANTHER" id="PTHR13278">
    <property type="entry name" value="ZINC FINGER PROTEIN 830"/>
    <property type="match status" value="1"/>
</dbReference>
<dbReference type="AlphaFoldDB" id="A0A7K4UBI6"/>
<keyword evidence="5" id="KW-0862">Zinc</keyword>
<dbReference type="GO" id="GO:0033260">
    <property type="term" value="P:nuclear DNA replication"/>
    <property type="evidence" value="ECO:0007669"/>
    <property type="project" value="TreeGrafter"/>
</dbReference>
<feature type="non-terminal residue" evidence="9">
    <location>
        <position position="1"/>
    </location>
</feature>
<gene>
    <name evidence="9" type="primary">Znf830</name>
    <name evidence="9" type="ORF">SINWEB_R13427</name>
</gene>
<evidence type="ECO:0000256" key="2">
    <source>
        <dbReference type="ARBA" id="ARBA00022473"/>
    </source>
</evidence>
<organism evidence="9 10">
    <name type="scientific">Sinosuthora webbiana</name>
    <dbReference type="NCBI Taxonomy" id="337173"/>
    <lineage>
        <taxon>Eukaryota</taxon>
        <taxon>Metazoa</taxon>
        <taxon>Chordata</taxon>
        <taxon>Craniata</taxon>
        <taxon>Vertebrata</taxon>
        <taxon>Euteleostomi</taxon>
        <taxon>Archelosauria</taxon>
        <taxon>Archosauria</taxon>
        <taxon>Dinosauria</taxon>
        <taxon>Saurischia</taxon>
        <taxon>Theropoda</taxon>
        <taxon>Coelurosauria</taxon>
        <taxon>Aves</taxon>
        <taxon>Neognathae</taxon>
        <taxon>Neoaves</taxon>
        <taxon>Telluraves</taxon>
        <taxon>Australaves</taxon>
        <taxon>Passeriformes</taxon>
        <taxon>Sylvioidea</taxon>
        <taxon>Sylviidae</taxon>
        <taxon>Sinosuthora</taxon>
    </lineage>
</organism>
<evidence type="ECO:0000256" key="4">
    <source>
        <dbReference type="ARBA" id="ARBA00022771"/>
    </source>
</evidence>
<dbReference type="Proteomes" id="UP000580691">
    <property type="component" value="Unassembled WGS sequence"/>
</dbReference>
<dbReference type="PANTHER" id="PTHR13278:SF0">
    <property type="entry name" value="ZINC FINGER PROTEIN 830"/>
    <property type="match status" value="1"/>
</dbReference>
<evidence type="ECO:0000313" key="9">
    <source>
        <dbReference type="EMBL" id="NWR06828.1"/>
    </source>
</evidence>
<dbReference type="OrthoDB" id="77607at2759"/>
<feature type="non-terminal residue" evidence="9">
    <location>
        <position position="292"/>
    </location>
</feature>
<feature type="region of interest" description="Disordered" evidence="7">
    <location>
        <begin position="259"/>
        <end position="278"/>
    </location>
</feature>
<comment type="subcellular location">
    <subcellularLocation>
        <location evidence="1">Nucleus speckle</location>
    </subcellularLocation>
</comment>
<feature type="compositionally biased region" description="Acidic residues" evidence="7">
    <location>
        <begin position="88"/>
        <end position="100"/>
    </location>
</feature>
<keyword evidence="3" id="KW-0479">Metal-binding</keyword>
<keyword evidence="2" id="KW-0217">Developmental protein</keyword>
<feature type="compositionally biased region" description="Acidic residues" evidence="7">
    <location>
        <begin position="264"/>
        <end position="278"/>
    </location>
</feature>
<keyword evidence="4" id="KW-0863">Zinc-finger</keyword>
<evidence type="ECO:0000313" key="10">
    <source>
        <dbReference type="Proteomes" id="UP000580691"/>
    </source>
</evidence>
<sequence length="292" mass="32979">QRIAELKGTKQTATGSAAGTSSHPVKRKTVEAENTDLKRVKGNEREMLARIHPFYILSAFDFFDEAEQDSTSVQLSKGPGPSLLSGNYDDDDDDEEEEQEQSSKSSVVHKTEIPPPTQAVIANSLPADFFDTKTPAAPIVSHSGSIQKAEIQEKVVERKENTAEALPEGFFDDPEVDAKVRKVDAPKDQMDKEWDEFQKAMRQVNTISEAIVAEDDEEGRLDRQIGEIDEQIECYRRVELLRNRQDEMKEKLKEAMRLRAAQEKEEEDVGSEDEEELQDLLSQDWRVKGALL</sequence>
<accession>A0A7K4UBI6</accession>
<dbReference type="GO" id="GO:0003676">
    <property type="term" value="F:nucleic acid binding"/>
    <property type="evidence" value="ECO:0007669"/>
    <property type="project" value="InterPro"/>
</dbReference>
<dbReference type="InterPro" id="IPR059039">
    <property type="entry name" value="ZNF380_CC"/>
</dbReference>
<comment type="caution">
    <text evidence="9">The sequence shown here is derived from an EMBL/GenBank/DDBJ whole genome shotgun (WGS) entry which is preliminary data.</text>
</comment>
<evidence type="ECO:0000256" key="3">
    <source>
        <dbReference type="ARBA" id="ARBA00022723"/>
    </source>
</evidence>
<evidence type="ECO:0000256" key="6">
    <source>
        <dbReference type="ARBA" id="ARBA00023242"/>
    </source>
</evidence>
<feature type="compositionally biased region" description="Basic and acidic residues" evidence="7">
    <location>
        <begin position="28"/>
        <end position="38"/>
    </location>
</feature>
<keyword evidence="10" id="KW-1185">Reference proteome</keyword>
<name>A0A7K4UBI6_9SYLV</name>
<feature type="region of interest" description="Disordered" evidence="7">
    <location>
        <begin position="1"/>
        <end position="38"/>
    </location>
</feature>
<evidence type="ECO:0000256" key="1">
    <source>
        <dbReference type="ARBA" id="ARBA00004324"/>
    </source>
</evidence>
<protein>
    <submittedName>
        <fullName evidence="9">ZN830 protein</fullName>
    </submittedName>
</protein>
<evidence type="ECO:0000256" key="5">
    <source>
        <dbReference type="ARBA" id="ARBA00022833"/>
    </source>
</evidence>
<evidence type="ECO:0000256" key="7">
    <source>
        <dbReference type="SAM" id="MobiDB-lite"/>
    </source>
</evidence>